<dbReference type="GO" id="GO:1990221">
    <property type="term" value="C:L-cysteine desulfurase complex"/>
    <property type="evidence" value="ECO:0007669"/>
    <property type="project" value="TreeGrafter"/>
</dbReference>
<organism evidence="4 5">
    <name type="scientific">Ascobolus immersus RN42</name>
    <dbReference type="NCBI Taxonomy" id="1160509"/>
    <lineage>
        <taxon>Eukaryota</taxon>
        <taxon>Fungi</taxon>
        <taxon>Dikarya</taxon>
        <taxon>Ascomycota</taxon>
        <taxon>Pezizomycotina</taxon>
        <taxon>Pezizomycetes</taxon>
        <taxon>Pezizales</taxon>
        <taxon>Ascobolaceae</taxon>
        <taxon>Ascobolus</taxon>
    </lineage>
</organism>
<evidence type="ECO:0000313" key="5">
    <source>
        <dbReference type="Proteomes" id="UP000275078"/>
    </source>
</evidence>
<keyword evidence="5" id="KW-1185">Reference proteome</keyword>
<comment type="similarity">
    <text evidence="1">Belongs to the complex I LYR family.</text>
</comment>
<reference evidence="4 5" key="1">
    <citation type="journal article" date="2018" name="Nat. Ecol. Evol.">
        <title>Pezizomycetes genomes reveal the molecular basis of ectomycorrhizal truffle lifestyle.</title>
        <authorList>
            <person name="Murat C."/>
            <person name="Payen T."/>
            <person name="Noel B."/>
            <person name="Kuo A."/>
            <person name="Morin E."/>
            <person name="Chen J."/>
            <person name="Kohler A."/>
            <person name="Krizsan K."/>
            <person name="Balestrini R."/>
            <person name="Da Silva C."/>
            <person name="Montanini B."/>
            <person name="Hainaut M."/>
            <person name="Levati E."/>
            <person name="Barry K.W."/>
            <person name="Belfiori B."/>
            <person name="Cichocki N."/>
            <person name="Clum A."/>
            <person name="Dockter R.B."/>
            <person name="Fauchery L."/>
            <person name="Guy J."/>
            <person name="Iotti M."/>
            <person name="Le Tacon F."/>
            <person name="Lindquist E.A."/>
            <person name="Lipzen A."/>
            <person name="Malagnac F."/>
            <person name="Mello A."/>
            <person name="Molinier V."/>
            <person name="Miyauchi S."/>
            <person name="Poulain J."/>
            <person name="Riccioni C."/>
            <person name="Rubini A."/>
            <person name="Sitrit Y."/>
            <person name="Splivallo R."/>
            <person name="Traeger S."/>
            <person name="Wang M."/>
            <person name="Zifcakova L."/>
            <person name="Wipf D."/>
            <person name="Zambonelli A."/>
            <person name="Paolocci F."/>
            <person name="Nowrousian M."/>
            <person name="Ottonello S."/>
            <person name="Baldrian P."/>
            <person name="Spatafora J.W."/>
            <person name="Henrissat B."/>
            <person name="Nagy L.G."/>
            <person name="Aury J.M."/>
            <person name="Wincker P."/>
            <person name="Grigoriev I.V."/>
            <person name="Bonfante P."/>
            <person name="Martin F.M."/>
        </authorList>
    </citation>
    <scope>NUCLEOTIDE SEQUENCE [LARGE SCALE GENOMIC DNA]</scope>
    <source>
        <strain evidence="4 5">RN42</strain>
    </source>
</reference>
<dbReference type="Pfam" id="PF05347">
    <property type="entry name" value="Complex1_LYR"/>
    <property type="match status" value="1"/>
</dbReference>
<dbReference type="STRING" id="1160509.A0A3N4I2P0"/>
<evidence type="ECO:0000313" key="4">
    <source>
        <dbReference type="EMBL" id="RPA79666.1"/>
    </source>
</evidence>
<evidence type="ECO:0000259" key="3">
    <source>
        <dbReference type="Pfam" id="PF05347"/>
    </source>
</evidence>
<proteinExistence type="inferred from homology"/>
<name>A0A3N4I2P0_ASCIM</name>
<dbReference type="AlphaFoldDB" id="A0A3N4I2P0"/>
<dbReference type="GO" id="GO:0005739">
    <property type="term" value="C:mitochondrion"/>
    <property type="evidence" value="ECO:0007669"/>
    <property type="project" value="TreeGrafter"/>
</dbReference>
<dbReference type="InterPro" id="IPR008011">
    <property type="entry name" value="Complex1_LYR_dom"/>
</dbReference>
<accession>A0A3N4I2P0</accession>
<dbReference type="GO" id="GO:0016226">
    <property type="term" value="P:iron-sulfur cluster assembly"/>
    <property type="evidence" value="ECO:0007669"/>
    <property type="project" value="InterPro"/>
</dbReference>
<gene>
    <name evidence="4" type="ORF">BJ508DRAFT_415818</name>
</gene>
<protein>
    <recommendedName>
        <fullName evidence="3">Complex 1 LYR protein domain-containing protein</fullName>
    </recommendedName>
</protein>
<sequence>MSTPNSAAVRSLYRSILRTGHSFANYNFRSHAHRLASHRFHEHAGEKDPAKIKEFYEDGVQNLKLLKRQTIISQMYQSDKLVLEGGNAGQDASGGRLRQRSPQGWD</sequence>
<evidence type="ECO:0000256" key="2">
    <source>
        <dbReference type="SAM" id="MobiDB-lite"/>
    </source>
</evidence>
<dbReference type="InterPro" id="IPR051522">
    <property type="entry name" value="ISC_assembly_LYR"/>
</dbReference>
<evidence type="ECO:0000256" key="1">
    <source>
        <dbReference type="ARBA" id="ARBA00009508"/>
    </source>
</evidence>
<dbReference type="CDD" id="cd20264">
    <property type="entry name" value="Complex1_LYR_LYRM4"/>
    <property type="match status" value="1"/>
</dbReference>
<dbReference type="InterPro" id="IPR045297">
    <property type="entry name" value="Complex1_LYR_LYRM4"/>
</dbReference>
<feature type="region of interest" description="Disordered" evidence="2">
    <location>
        <begin position="83"/>
        <end position="106"/>
    </location>
</feature>
<dbReference type="PANTHER" id="PTHR13166">
    <property type="entry name" value="PROTEIN C6ORF149"/>
    <property type="match status" value="1"/>
</dbReference>
<feature type="domain" description="Complex 1 LYR protein" evidence="3">
    <location>
        <begin position="8"/>
        <end position="64"/>
    </location>
</feature>
<dbReference type="Proteomes" id="UP000275078">
    <property type="component" value="Unassembled WGS sequence"/>
</dbReference>
<dbReference type="PANTHER" id="PTHR13166:SF7">
    <property type="entry name" value="LYR MOTIF-CONTAINING PROTEIN 4"/>
    <property type="match status" value="1"/>
</dbReference>
<dbReference type="OrthoDB" id="275715at2759"/>
<dbReference type="EMBL" id="ML119696">
    <property type="protein sequence ID" value="RPA79666.1"/>
    <property type="molecule type" value="Genomic_DNA"/>
</dbReference>